<sequence>MAAYISGRPSPAPSASSSPPSPSTSSHSNWERDGAGDGATLSSGRGTHSKTPILAQMASAVSLLSPVMTITRMPGGARARRRAGLSMAGRTSGRGGSCGGAGAGTKRTGRSAAAGDLVSPSYSASGEGTSGCGGREWRRLGEARSPPLLSPPSPCPPGAAAAAAGCAAASSGAFLKATSKT</sequence>
<proteinExistence type="predicted"/>
<feature type="region of interest" description="Disordered" evidence="1">
    <location>
        <begin position="74"/>
        <end position="160"/>
    </location>
</feature>
<dbReference type="EMBL" id="PGGS01000123">
    <property type="protein sequence ID" value="PNH08598.1"/>
    <property type="molecule type" value="Genomic_DNA"/>
</dbReference>
<dbReference type="AlphaFoldDB" id="A0A2J8A7V9"/>
<comment type="caution">
    <text evidence="2">The sequence shown here is derived from an EMBL/GenBank/DDBJ whole genome shotgun (WGS) entry which is preliminary data.</text>
</comment>
<feature type="compositionally biased region" description="Polar residues" evidence="1">
    <location>
        <begin position="40"/>
        <end position="50"/>
    </location>
</feature>
<evidence type="ECO:0000313" key="3">
    <source>
        <dbReference type="Proteomes" id="UP000236333"/>
    </source>
</evidence>
<name>A0A2J8A7V9_9CHLO</name>
<evidence type="ECO:0000313" key="2">
    <source>
        <dbReference type="EMBL" id="PNH08598.1"/>
    </source>
</evidence>
<keyword evidence="3" id="KW-1185">Reference proteome</keyword>
<feature type="compositionally biased region" description="Low complexity" evidence="1">
    <location>
        <begin position="104"/>
        <end position="115"/>
    </location>
</feature>
<feature type="region of interest" description="Disordered" evidence="1">
    <location>
        <begin position="1"/>
        <end position="53"/>
    </location>
</feature>
<reference evidence="2 3" key="1">
    <citation type="journal article" date="2017" name="Mol. Biol. Evol.">
        <title>The 4-celled Tetrabaena socialis nuclear genome reveals the essential components for genetic control of cell number at the origin of multicellularity in the volvocine lineage.</title>
        <authorList>
            <person name="Featherston J."/>
            <person name="Arakaki Y."/>
            <person name="Hanschen E.R."/>
            <person name="Ferris P.J."/>
            <person name="Michod R.E."/>
            <person name="Olson B.J.S.C."/>
            <person name="Nozaki H."/>
            <person name="Durand P.M."/>
        </authorList>
    </citation>
    <scope>NUCLEOTIDE SEQUENCE [LARGE SCALE GENOMIC DNA]</scope>
    <source>
        <strain evidence="2 3">NIES-571</strain>
    </source>
</reference>
<gene>
    <name evidence="2" type="ORF">TSOC_004851</name>
</gene>
<evidence type="ECO:0000256" key="1">
    <source>
        <dbReference type="SAM" id="MobiDB-lite"/>
    </source>
</evidence>
<organism evidence="2 3">
    <name type="scientific">Tetrabaena socialis</name>
    <dbReference type="NCBI Taxonomy" id="47790"/>
    <lineage>
        <taxon>Eukaryota</taxon>
        <taxon>Viridiplantae</taxon>
        <taxon>Chlorophyta</taxon>
        <taxon>core chlorophytes</taxon>
        <taxon>Chlorophyceae</taxon>
        <taxon>CS clade</taxon>
        <taxon>Chlamydomonadales</taxon>
        <taxon>Tetrabaenaceae</taxon>
        <taxon>Tetrabaena</taxon>
    </lineage>
</organism>
<protein>
    <submittedName>
        <fullName evidence="2">Uncharacterized protein</fullName>
    </submittedName>
</protein>
<dbReference type="Proteomes" id="UP000236333">
    <property type="component" value="Unassembled WGS sequence"/>
</dbReference>
<accession>A0A2J8A7V9</accession>
<feature type="compositionally biased region" description="Pro residues" evidence="1">
    <location>
        <begin position="148"/>
        <end position="157"/>
    </location>
</feature>
<feature type="compositionally biased region" description="Gly residues" evidence="1">
    <location>
        <begin position="92"/>
        <end position="103"/>
    </location>
</feature>
<feature type="compositionally biased region" description="Low complexity" evidence="1">
    <location>
        <begin position="13"/>
        <end position="28"/>
    </location>
</feature>